<protein>
    <submittedName>
        <fullName evidence="1">Uncharacterized protein</fullName>
    </submittedName>
</protein>
<proteinExistence type="predicted"/>
<dbReference type="AlphaFoldDB" id="A0A8T0HP95"/>
<evidence type="ECO:0000313" key="1">
    <source>
        <dbReference type="EMBL" id="KAG0572609.1"/>
    </source>
</evidence>
<dbReference type="EMBL" id="CM026426">
    <property type="protein sequence ID" value="KAG0572609.1"/>
    <property type="molecule type" value="Genomic_DNA"/>
</dbReference>
<keyword evidence="2" id="KW-1185">Reference proteome</keyword>
<name>A0A8T0HP95_CERPU</name>
<comment type="caution">
    <text evidence="1">The sequence shown here is derived from an EMBL/GenBank/DDBJ whole genome shotgun (WGS) entry which is preliminary data.</text>
</comment>
<evidence type="ECO:0000313" key="2">
    <source>
        <dbReference type="Proteomes" id="UP000822688"/>
    </source>
</evidence>
<organism evidence="1 2">
    <name type="scientific">Ceratodon purpureus</name>
    <name type="common">Fire moss</name>
    <name type="synonym">Dicranum purpureum</name>
    <dbReference type="NCBI Taxonomy" id="3225"/>
    <lineage>
        <taxon>Eukaryota</taxon>
        <taxon>Viridiplantae</taxon>
        <taxon>Streptophyta</taxon>
        <taxon>Embryophyta</taxon>
        <taxon>Bryophyta</taxon>
        <taxon>Bryophytina</taxon>
        <taxon>Bryopsida</taxon>
        <taxon>Dicranidae</taxon>
        <taxon>Pseudoditrichales</taxon>
        <taxon>Ditrichaceae</taxon>
        <taxon>Ceratodon</taxon>
    </lineage>
</organism>
<accession>A0A8T0HP95</accession>
<reference evidence="1" key="1">
    <citation type="submission" date="2020-06" db="EMBL/GenBank/DDBJ databases">
        <title>WGS assembly of Ceratodon purpureus strain R40.</title>
        <authorList>
            <person name="Carey S.B."/>
            <person name="Jenkins J."/>
            <person name="Shu S."/>
            <person name="Lovell J.T."/>
            <person name="Sreedasyam A."/>
            <person name="Maumus F."/>
            <person name="Tiley G.P."/>
            <person name="Fernandez-Pozo N."/>
            <person name="Barry K."/>
            <person name="Chen C."/>
            <person name="Wang M."/>
            <person name="Lipzen A."/>
            <person name="Daum C."/>
            <person name="Saski C.A."/>
            <person name="Payton A.C."/>
            <person name="Mcbreen J.C."/>
            <person name="Conrad R.E."/>
            <person name="Kollar L.M."/>
            <person name="Olsson S."/>
            <person name="Huttunen S."/>
            <person name="Landis J.B."/>
            <person name="Wickett N.J."/>
            <person name="Johnson M.G."/>
            <person name="Rensing S.A."/>
            <person name="Grimwood J."/>
            <person name="Schmutz J."/>
            <person name="Mcdaniel S.F."/>
        </authorList>
    </citation>
    <scope>NUCLEOTIDE SEQUENCE</scope>
    <source>
        <strain evidence="1">R40</strain>
    </source>
</reference>
<sequence length="71" mass="7640">MHSLQCLIIFNATNPSICTTRNGTTSASTCAACAKELSGAAIKQTNPVNHQPFNQSIPLLTNANKLLRKNR</sequence>
<dbReference type="Proteomes" id="UP000822688">
    <property type="component" value="Chromosome V"/>
</dbReference>
<gene>
    <name evidence="1" type="ORF">KC19_VG110000</name>
</gene>